<dbReference type="EMBL" id="LSCR01000015">
    <property type="protein sequence ID" value="KXB34396.1"/>
    <property type="molecule type" value="Genomic_DNA"/>
</dbReference>
<gene>
    <name evidence="1" type="ORF">HMPREF3192_00835</name>
</gene>
<reference evidence="2" key="1">
    <citation type="submission" date="2016-01" db="EMBL/GenBank/DDBJ databases">
        <authorList>
            <person name="Mitreva M."/>
            <person name="Pepin K.H."/>
            <person name="Mihindukulasuriya K.A."/>
            <person name="Fulton R."/>
            <person name="Fronick C."/>
            <person name="O'Laughlin M."/>
            <person name="Miner T."/>
            <person name="Herter B."/>
            <person name="Rosa B.A."/>
            <person name="Cordes M."/>
            <person name="Tomlinson C."/>
            <person name="Wollam A."/>
            <person name="Palsikar V.B."/>
            <person name="Mardis E.R."/>
            <person name="Wilson R.K."/>
        </authorList>
    </citation>
    <scope>NUCLEOTIDE SEQUENCE [LARGE SCALE GENOMIC DNA]</scope>
    <source>
        <strain evidence="2">DNF00019</strain>
    </source>
</reference>
<keyword evidence="2" id="KW-1185">Reference proteome</keyword>
<evidence type="ECO:0000313" key="2">
    <source>
        <dbReference type="Proteomes" id="UP000070675"/>
    </source>
</evidence>
<name>A0A133XTZ5_9ACTN</name>
<dbReference type="PATRIC" id="fig|1393034.3.peg.805"/>
<comment type="caution">
    <text evidence="1">The sequence shown here is derived from an EMBL/GenBank/DDBJ whole genome shotgun (WGS) entry which is preliminary data.</text>
</comment>
<dbReference type="Proteomes" id="UP000070675">
    <property type="component" value="Unassembled WGS sequence"/>
</dbReference>
<evidence type="ECO:0000313" key="1">
    <source>
        <dbReference type="EMBL" id="KXB34396.1"/>
    </source>
</evidence>
<protein>
    <submittedName>
        <fullName evidence="1">Uncharacterized protein</fullName>
    </submittedName>
</protein>
<dbReference type="AlphaFoldDB" id="A0A133XTZ5"/>
<organism evidence="1 2">
    <name type="scientific">Atopobium deltae</name>
    <dbReference type="NCBI Taxonomy" id="1393034"/>
    <lineage>
        <taxon>Bacteria</taxon>
        <taxon>Bacillati</taxon>
        <taxon>Actinomycetota</taxon>
        <taxon>Coriobacteriia</taxon>
        <taxon>Coriobacteriales</taxon>
        <taxon>Atopobiaceae</taxon>
        <taxon>Atopobium</taxon>
    </lineage>
</organism>
<proteinExistence type="predicted"/>
<accession>A0A133XTZ5</accession>
<sequence>MQVSFCAETVRDKFQQCDCRERAASTLANVSFRRFQQFFAGEQKSFRQF</sequence>